<keyword evidence="8 11" id="KW-0648">Protein biosynthesis</keyword>
<dbReference type="RefSeq" id="WP_068749295.1">
    <property type="nucleotide sequence ID" value="NZ_LOHZ01000045.1"/>
</dbReference>
<evidence type="ECO:0000256" key="1">
    <source>
        <dbReference type="ARBA" id="ARBA00004496"/>
    </source>
</evidence>
<dbReference type="AlphaFoldDB" id="A0A162M4I1"/>
<feature type="binding site" evidence="12">
    <location>
        <position position="257"/>
    </location>
    <ligand>
        <name>L-histidine</name>
        <dbReference type="ChEBI" id="CHEBI:57595"/>
    </ligand>
</feature>
<evidence type="ECO:0000256" key="11">
    <source>
        <dbReference type="HAMAP-Rule" id="MF_00127"/>
    </source>
</evidence>
<evidence type="ECO:0000259" key="13">
    <source>
        <dbReference type="PROSITE" id="PS50862"/>
    </source>
</evidence>
<comment type="subcellular location">
    <subcellularLocation>
        <location evidence="1 11">Cytoplasm</location>
    </subcellularLocation>
</comment>
<keyword evidence="9 11" id="KW-0030">Aminoacyl-tRNA synthetase</keyword>
<evidence type="ECO:0000256" key="2">
    <source>
        <dbReference type="ARBA" id="ARBA00008226"/>
    </source>
</evidence>
<dbReference type="PATRIC" id="fig|520767.4.peg.2332"/>
<dbReference type="Gene3D" id="3.30.930.10">
    <property type="entry name" value="Bira Bifunctional Protein, Domain 2"/>
    <property type="match status" value="1"/>
</dbReference>
<evidence type="ECO:0000256" key="6">
    <source>
        <dbReference type="ARBA" id="ARBA00022741"/>
    </source>
</evidence>
<dbReference type="GO" id="GO:0005524">
    <property type="term" value="F:ATP binding"/>
    <property type="evidence" value="ECO:0007669"/>
    <property type="project" value="UniProtKB-UniRule"/>
</dbReference>
<dbReference type="SUPFAM" id="SSF55681">
    <property type="entry name" value="Class II aaRS and biotin synthetases"/>
    <property type="match status" value="1"/>
</dbReference>
<dbReference type="PANTHER" id="PTHR43707:SF1">
    <property type="entry name" value="HISTIDINE--TRNA LIGASE, MITOCHONDRIAL-RELATED"/>
    <property type="match status" value="1"/>
</dbReference>
<feature type="binding site" evidence="12">
    <location>
        <position position="126"/>
    </location>
    <ligand>
        <name>L-histidine</name>
        <dbReference type="ChEBI" id="CHEBI:57595"/>
    </ligand>
</feature>
<dbReference type="SUPFAM" id="SSF52954">
    <property type="entry name" value="Class II aaRS ABD-related"/>
    <property type="match status" value="1"/>
</dbReference>
<dbReference type="PANTHER" id="PTHR43707">
    <property type="entry name" value="HISTIDYL-TRNA SYNTHETASE"/>
    <property type="match status" value="1"/>
</dbReference>
<comment type="caution">
    <text evidence="14">The sequence shown here is derived from an EMBL/GenBank/DDBJ whole genome shotgun (WGS) entry which is preliminary data.</text>
</comment>
<evidence type="ECO:0000256" key="7">
    <source>
        <dbReference type="ARBA" id="ARBA00022840"/>
    </source>
</evidence>
<evidence type="ECO:0000256" key="10">
    <source>
        <dbReference type="ARBA" id="ARBA00047639"/>
    </source>
</evidence>
<dbReference type="GO" id="GO:0005737">
    <property type="term" value="C:cytoplasm"/>
    <property type="evidence" value="ECO:0007669"/>
    <property type="project" value="UniProtKB-SubCell"/>
</dbReference>
<feature type="domain" description="Aminoacyl-transfer RNA synthetases class-II family profile" evidence="13">
    <location>
        <begin position="1"/>
        <end position="323"/>
    </location>
</feature>
<dbReference type="FunFam" id="3.30.930.10:FF:000005">
    <property type="entry name" value="Histidine--tRNA ligase"/>
    <property type="match status" value="1"/>
</dbReference>
<evidence type="ECO:0000256" key="3">
    <source>
        <dbReference type="ARBA" id="ARBA00011738"/>
    </source>
</evidence>
<dbReference type="GO" id="GO:0004821">
    <property type="term" value="F:histidine-tRNA ligase activity"/>
    <property type="evidence" value="ECO:0007669"/>
    <property type="project" value="UniProtKB-UniRule"/>
</dbReference>
<proteinExistence type="inferred from homology"/>
<comment type="catalytic activity">
    <reaction evidence="10 11">
        <text>tRNA(His) + L-histidine + ATP = L-histidyl-tRNA(His) + AMP + diphosphate + H(+)</text>
        <dbReference type="Rhea" id="RHEA:17313"/>
        <dbReference type="Rhea" id="RHEA-COMP:9665"/>
        <dbReference type="Rhea" id="RHEA-COMP:9689"/>
        <dbReference type="ChEBI" id="CHEBI:15378"/>
        <dbReference type="ChEBI" id="CHEBI:30616"/>
        <dbReference type="ChEBI" id="CHEBI:33019"/>
        <dbReference type="ChEBI" id="CHEBI:57595"/>
        <dbReference type="ChEBI" id="CHEBI:78442"/>
        <dbReference type="ChEBI" id="CHEBI:78527"/>
        <dbReference type="ChEBI" id="CHEBI:456215"/>
        <dbReference type="EC" id="6.1.1.21"/>
    </reaction>
</comment>
<feature type="binding site" evidence="12">
    <location>
        <position position="130"/>
    </location>
    <ligand>
        <name>L-histidine</name>
        <dbReference type="ChEBI" id="CHEBI:57595"/>
    </ligand>
</feature>
<sequence>MLTKAPRGTKDILPDEINKWQFLESEFRKICDIFGYKEIRTPTFEHTELFLRGVGETTDIVEKEMYTFNDKSGRSLTLKPEGTAACARALIEHKLYNQSLPLKLYYIIPGFRYERPQAGRLREFHQFGVEVFGSDNPAIDVEVIGLAMMFLKGLGLEDLDLRINTLGCSKCRGNYREALKNYFSFKKESLCDTCRTRLDRNPLRILDCKNDDCKQILGESPKILDFLCDECKDHFEKVKRLLYSLKIDFTVDPMIVRGLDYYTKTVFEIISKDLGAQNTICGGGRYDGLVEECGGPHIPAAGFGMGIERLINVLENRGLLNLPQKGVDIFLVVMDEEGFETAYKLLFELRGKGLSAEIDYMNRSLKGQMKYADKLKAKFAIIVGEEEIKNNFLTVKDLSNGEQRKLNDKDLFEFLFNNIRKGCC</sequence>
<dbReference type="GO" id="GO:0016740">
    <property type="term" value="F:transferase activity"/>
    <property type="evidence" value="ECO:0007669"/>
    <property type="project" value="UniProtKB-ARBA"/>
</dbReference>
<comment type="subunit">
    <text evidence="3 11">Homodimer.</text>
</comment>
<keyword evidence="5 11" id="KW-0436">Ligase</keyword>
<dbReference type="EC" id="6.1.1.21" evidence="11"/>
<name>A0A162M4I1_9FIRM</name>
<dbReference type="PIRSF" id="PIRSF001549">
    <property type="entry name" value="His-tRNA_synth"/>
    <property type="match status" value="1"/>
</dbReference>
<dbReference type="CDD" id="cd00859">
    <property type="entry name" value="HisRS_anticodon"/>
    <property type="match status" value="1"/>
</dbReference>
<dbReference type="InterPro" id="IPR036621">
    <property type="entry name" value="Anticodon-bd_dom_sf"/>
</dbReference>
<evidence type="ECO:0000256" key="12">
    <source>
        <dbReference type="PIRSR" id="PIRSR001549-1"/>
    </source>
</evidence>
<protein>
    <recommendedName>
        <fullName evidence="11">Histidine--tRNA ligase</fullName>
        <ecNumber evidence="11">6.1.1.21</ecNumber>
    </recommendedName>
    <alternativeName>
        <fullName evidence="11">Histidyl-tRNA synthetase</fullName>
        <shortName evidence="11">HisRS</shortName>
    </alternativeName>
</protein>
<dbReference type="OrthoDB" id="9800814at2"/>
<dbReference type="GO" id="GO:0006427">
    <property type="term" value="P:histidyl-tRNA aminoacylation"/>
    <property type="evidence" value="ECO:0007669"/>
    <property type="project" value="UniProtKB-UniRule"/>
</dbReference>
<reference evidence="14 15" key="1">
    <citation type="submission" date="2015-12" db="EMBL/GenBank/DDBJ databases">
        <title>Draft genome of Thermovenabulum gondwanense isolated from a red thermophilic microbial mat colonisisng an outflow channel of a bore well.</title>
        <authorList>
            <person name="Patel B.K."/>
        </authorList>
    </citation>
    <scope>NUCLEOTIDE SEQUENCE [LARGE SCALE GENOMIC DNA]</scope>
    <source>
        <strain evidence="14 15">R270</strain>
    </source>
</reference>
<evidence type="ECO:0000313" key="14">
    <source>
        <dbReference type="EMBL" id="KYO63959.1"/>
    </source>
</evidence>
<comment type="similarity">
    <text evidence="2 11">Belongs to the class-II aminoacyl-tRNA synthetase family.</text>
</comment>
<dbReference type="NCBIfam" id="TIGR00442">
    <property type="entry name" value="hisS"/>
    <property type="match status" value="1"/>
</dbReference>
<evidence type="ECO:0000256" key="9">
    <source>
        <dbReference type="ARBA" id="ARBA00023146"/>
    </source>
</evidence>
<keyword evidence="15" id="KW-1185">Reference proteome</keyword>
<feature type="binding site" evidence="12">
    <location>
        <position position="112"/>
    </location>
    <ligand>
        <name>L-histidine</name>
        <dbReference type="ChEBI" id="CHEBI:57595"/>
    </ligand>
</feature>
<evidence type="ECO:0000256" key="5">
    <source>
        <dbReference type="ARBA" id="ARBA00022598"/>
    </source>
</evidence>
<evidence type="ECO:0000256" key="4">
    <source>
        <dbReference type="ARBA" id="ARBA00022490"/>
    </source>
</evidence>
<dbReference type="InterPro" id="IPR004516">
    <property type="entry name" value="HisRS/HisZ"/>
</dbReference>
<accession>A0A162M4I1</accession>
<dbReference type="HAMAP" id="MF_00127">
    <property type="entry name" value="His_tRNA_synth"/>
    <property type="match status" value="1"/>
</dbReference>
<keyword evidence="4 11" id="KW-0963">Cytoplasm</keyword>
<feature type="binding site" evidence="12">
    <location>
        <begin position="81"/>
        <end position="83"/>
    </location>
    <ligand>
        <name>L-histidine</name>
        <dbReference type="ChEBI" id="CHEBI:57595"/>
    </ligand>
</feature>
<dbReference type="Pfam" id="PF03129">
    <property type="entry name" value="HGTP_anticodon"/>
    <property type="match status" value="1"/>
</dbReference>
<dbReference type="InterPro" id="IPR006195">
    <property type="entry name" value="aa-tRNA-synth_II"/>
</dbReference>
<dbReference type="GO" id="GO:0140096">
    <property type="term" value="F:catalytic activity, acting on a protein"/>
    <property type="evidence" value="ECO:0007669"/>
    <property type="project" value="UniProtKB-ARBA"/>
</dbReference>
<evidence type="ECO:0000256" key="8">
    <source>
        <dbReference type="ARBA" id="ARBA00022917"/>
    </source>
</evidence>
<dbReference type="PROSITE" id="PS50862">
    <property type="entry name" value="AA_TRNA_LIGASE_II"/>
    <property type="match status" value="1"/>
</dbReference>
<dbReference type="Gene3D" id="3.40.50.800">
    <property type="entry name" value="Anticodon-binding domain"/>
    <property type="match status" value="1"/>
</dbReference>
<evidence type="ECO:0000313" key="15">
    <source>
        <dbReference type="Proteomes" id="UP000075737"/>
    </source>
</evidence>
<feature type="binding site" evidence="12">
    <location>
        <begin position="261"/>
        <end position="262"/>
    </location>
    <ligand>
        <name>L-histidine</name>
        <dbReference type="ChEBI" id="CHEBI:57595"/>
    </ligand>
</feature>
<dbReference type="InterPro" id="IPR045864">
    <property type="entry name" value="aa-tRNA-synth_II/BPL/LPL"/>
</dbReference>
<dbReference type="EMBL" id="LOHZ01000045">
    <property type="protein sequence ID" value="KYO63959.1"/>
    <property type="molecule type" value="Genomic_DNA"/>
</dbReference>
<dbReference type="CDD" id="cd00773">
    <property type="entry name" value="HisRS-like_core"/>
    <property type="match status" value="1"/>
</dbReference>
<dbReference type="STRING" id="520767.ATZ99_22020"/>
<dbReference type="InterPro" id="IPR015807">
    <property type="entry name" value="His-tRNA-ligase"/>
</dbReference>
<organism evidence="14 15">
    <name type="scientific">Thermovenabulum gondwanense</name>
    <dbReference type="NCBI Taxonomy" id="520767"/>
    <lineage>
        <taxon>Bacteria</taxon>
        <taxon>Bacillati</taxon>
        <taxon>Bacillota</taxon>
        <taxon>Clostridia</taxon>
        <taxon>Thermosediminibacterales</taxon>
        <taxon>Thermosediminibacteraceae</taxon>
        <taxon>Thermovenabulum</taxon>
    </lineage>
</organism>
<keyword evidence="7 11" id="KW-0067">ATP-binding</keyword>
<dbReference type="InterPro" id="IPR004154">
    <property type="entry name" value="Anticodon-bd"/>
</dbReference>
<dbReference type="InterPro" id="IPR033656">
    <property type="entry name" value="HisRS_anticodon"/>
</dbReference>
<keyword evidence="6 11" id="KW-0547">Nucleotide-binding</keyword>
<gene>
    <name evidence="11 14" type="primary">hisS</name>
    <name evidence="14" type="ORF">ATZ99_22020</name>
</gene>
<dbReference type="Pfam" id="PF13393">
    <property type="entry name" value="tRNA-synt_His"/>
    <property type="match status" value="1"/>
</dbReference>
<dbReference type="InterPro" id="IPR041715">
    <property type="entry name" value="HisRS-like_core"/>
</dbReference>
<dbReference type="Proteomes" id="UP000075737">
    <property type="component" value="Unassembled WGS sequence"/>
</dbReference>